<dbReference type="Proteomes" id="UP000011087">
    <property type="component" value="Unassembled WGS sequence"/>
</dbReference>
<dbReference type="EMBL" id="JH992998">
    <property type="protein sequence ID" value="EKX45584.1"/>
    <property type="molecule type" value="Genomic_DNA"/>
</dbReference>
<evidence type="ECO:0000313" key="4">
    <source>
        <dbReference type="Proteomes" id="UP000011087"/>
    </source>
</evidence>
<dbReference type="GO" id="GO:0016255">
    <property type="term" value="P:attachment of GPI anchor to protein"/>
    <property type="evidence" value="ECO:0007669"/>
    <property type="project" value="InterPro"/>
</dbReference>
<dbReference type="PaxDb" id="55529-EKX45584"/>
<evidence type="ECO:0000256" key="1">
    <source>
        <dbReference type="SAM" id="SignalP"/>
    </source>
</evidence>
<feature type="chain" id="PRO_5008771138" description="GPI transamidase component PIG-T" evidence="1">
    <location>
        <begin position="27"/>
        <end position="485"/>
    </location>
</feature>
<dbReference type="PANTHER" id="PTHR12959">
    <property type="entry name" value="GPI TRANSAMIDASE COMPONENT PIG-T-RELATED"/>
    <property type="match status" value="1"/>
</dbReference>
<dbReference type="OrthoDB" id="331263at2759"/>
<keyword evidence="4" id="KW-1185">Reference proteome</keyword>
<feature type="signal peptide" evidence="1">
    <location>
        <begin position="1"/>
        <end position="26"/>
    </location>
</feature>
<dbReference type="GeneID" id="17302351"/>
<evidence type="ECO:0000313" key="2">
    <source>
        <dbReference type="EMBL" id="EKX45584.1"/>
    </source>
</evidence>
<reference evidence="3" key="3">
    <citation type="submission" date="2015-06" db="UniProtKB">
        <authorList>
            <consortium name="EnsemblProtists"/>
        </authorList>
    </citation>
    <scope>IDENTIFICATION</scope>
</reference>
<dbReference type="Pfam" id="PF04113">
    <property type="entry name" value="Gpi16"/>
    <property type="match status" value="1"/>
</dbReference>
<dbReference type="GO" id="GO:0042765">
    <property type="term" value="C:GPI-anchor transamidase complex"/>
    <property type="evidence" value="ECO:0007669"/>
    <property type="project" value="InterPro"/>
</dbReference>
<dbReference type="KEGG" id="gtt:GUITHDRAFT_138808"/>
<name>L1JBT7_GUITC</name>
<dbReference type="AlphaFoldDB" id="L1JBT7"/>
<evidence type="ECO:0008006" key="5">
    <source>
        <dbReference type="Google" id="ProtNLM"/>
    </source>
</evidence>
<keyword evidence="1" id="KW-0732">Signal</keyword>
<accession>L1JBT7</accession>
<reference evidence="2 4" key="1">
    <citation type="journal article" date="2012" name="Nature">
        <title>Algal genomes reveal evolutionary mosaicism and the fate of nucleomorphs.</title>
        <authorList>
            <consortium name="DOE Joint Genome Institute"/>
            <person name="Curtis B.A."/>
            <person name="Tanifuji G."/>
            <person name="Burki F."/>
            <person name="Gruber A."/>
            <person name="Irimia M."/>
            <person name="Maruyama S."/>
            <person name="Arias M.C."/>
            <person name="Ball S.G."/>
            <person name="Gile G.H."/>
            <person name="Hirakawa Y."/>
            <person name="Hopkins J.F."/>
            <person name="Kuo A."/>
            <person name="Rensing S.A."/>
            <person name="Schmutz J."/>
            <person name="Symeonidi A."/>
            <person name="Elias M."/>
            <person name="Eveleigh R.J."/>
            <person name="Herman E.K."/>
            <person name="Klute M.J."/>
            <person name="Nakayama T."/>
            <person name="Obornik M."/>
            <person name="Reyes-Prieto A."/>
            <person name="Armbrust E.V."/>
            <person name="Aves S.J."/>
            <person name="Beiko R.G."/>
            <person name="Coutinho P."/>
            <person name="Dacks J.B."/>
            <person name="Durnford D.G."/>
            <person name="Fast N.M."/>
            <person name="Green B.R."/>
            <person name="Grisdale C.J."/>
            <person name="Hempel F."/>
            <person name="Henrissat B."/>
            <person name="Hoppner M.P."/>
            <person name="Ishida K."/>
            <person name="Kim E."/>
            <person name="Koreny L."/>
            <person name="Kroth P.G."/>
            <person name="Liu Y."/>
            <person name="Malik S.B."/>
            <person name="Maier U.G."/>
            <person name="McRose D."/>
            <person name="Mock T."/>
            <person name="Neilson J.A."/>
            <person name="Onodera N.T."/>
            <person name="Poole A.M."/>
            <person name="Pritham E.J."/>
            <person name="Richards T.A."/>
            <person name="Rocap G."/>
            <person name="Roy S.W."/>
            <person name="Sarai C."/>
            <person name="Schaack S."/>
            <person name="Shirato S."/>
            <person name="Slamovits C.H."/>
            <person name="Spencer D.F."/>
            <person name="Suzuki S."/>
            <person name="Worden A.Z."/>
            <person name="Zauner S."/>
            <person name="Barry K."/>
            <person name="Bell C."/>
            <person name="Bharti A.K."/>
            <person name="Crow J.A."/>
            <person name="Grimwood J."/>
            <person name="Kramer R."/>
            <person name="Lindquist E."/>
            <person name="Lucas S."/>
            <person name="Salamov A."/>
            <person name="McFadden G.I."/>
            <person name="Lane C.E."/>
            <person name="Keeling P.J."/>
            <person name="Gray M.W."/>
            <person name="Grigoriev I.V."/>
            <person name="Archibald J.M."/>
        </authorList>
    </citation>
    <scope>NUCLEOTIDE SEQUENCE</scope>
    <source>
        <strain evidence="2 4">CCMP2712</strain>
    </source>
</reference>
<proteinExistence type="predicted"/>
<dbReference type="InterPro" id="IPR007245">
    <property type="entry name" value="PIG-T"/>
</dbReference>
<organism evidence="2">
    <name type="scientific">Guillardia theta (strain CCMP2712)</name>
    <name type="common">Cryptophyte</name>
    <dbReference type="NCBI Taxonomy" id="905079"/>
    <lineage>
        <taxon>Eukaryota</taxon>
        <taxon>Cryptophyceae</taxon>
        <taxon>Pyrenomonadales</taxon>
        <taxon>Geminigeraceae</taxon>
        <taxon>Guillardia</taxon>
    </lineage>
</organism>
<gene>
    <name evidence="2" type="ORF">GUITHDRAFT_138808</name>
</gene>
<dbReference type="OMA" id="GSSIMFE"/>
<dbReference type="EnsemblProtists" id="EKX45584">
    <property type="protein sequence ID" value="EKX45584"/>
    <property type="gene ID" value="GUITHDRAFT_138808"/>
</dbReference>
<reference evidence="4" key="2">
    <citation type="submission" date="2012-11" db="EMBL/GenBank/DDBJ databases">
        <authorList>
            <person name="Kuo A."/>
            <person name="Curtis B.A."/>
            <person name="Tanifuji G."/>
            <person name="Burki F."/>
            <person name="Gruber A."/>
            <person name="Irimia M."/>
            <person name="Maruyama S."/>
            <person name="Arias M.C."/>
            <person name="Ball S.G."/>
            <person name="Gile G.H."/>
            <person name="Hirakawa Y."/>
            <person name="Hopkins J.F."/>
            <person name="Rensing S.A."/>
            <person name="Schmutz J."/>
            <person name="Symeonidi A."/>
            <person name="Elias M."/>
            <person name="Eveleigh R.J."/>
            <person name="Herman E.K."/>
            <person name="Klute M.J."/>
            <person name="Nakayama T."/>
            <person name="Obornik M."/>
            <person name="Reyes-Prieto A."/>
            <person name="Armbrust E.V."/>
            <person name="Aves S.J."/>
            <person name="Beiko R.G."/>
            <person name="Coutinho P."/>
            <person name="Dacks J.B."/>
            <person name="Durnford D.G."/>
            <person name="Fast N.M."/>
            <person name="Green B.R."/>
            <person name="Grisdale C."/>
            <person name="Hempe F."/>
            <person name="Henrissat B."/>
            <person name="Hoppner M.P."/>
            <person name="Ishida K.-I."/>
            <person name="Kim E."/>
            <person name="Koreny L."/>
            <person name="Kroth P.G."/>
            <person name="Liu Y."/>
            <person name="Malik S.-B."/>
            <person name="Maier U.G."/>
            <person name="McRose D."/>
            <person name="Mock T."/>
            <person name="Neilson J.A."/>
            <person name="Onodera N.T."/>
            <person name="Poole A.M."/>
            <person name="Pritham E.J."/>
            <person name="Richards T.A."/>
            <person name="Rocap G."/>
            <person name="Roy S.W."/>
            <person name="Sarai C."/>
            <person name="Schaack S."/>
            <person name="Shirato S."/>
            <person name="Slamovits C.H."/>
            <person name="Spencer D.F."/>
            <person name="Suzuki S."/>
            <person name="Worden A.Z."/>
            <person name="Zauner S."/>
            <person name="Barry K."/>
            <person name="Bell C."/>
            <person name="Bharti A.K."/>
            <person name="Crow J.A."/>
            <person name="Grimwood J."/>
            <person name="Kramer R."/>
            <person name="Lindquist E."/>
            <person name="Lucas S."/>
            <person name="Salamov A."/>
            <person name="McFadden G.I."/>
            <person name="Lane C.E."/>
            <person name="Keeling P.J."/>
            <person name="Gray M.W."/>
            <person name="Grigoriev I.V."/>
            <person name="Archibald J.M."/>
        </authorList>
    </citation>
    <scope>NUCLEOTIDE SEQUENCE</scope>
    <source>
        <strain evidence="4">CCMP2712</strain>
    </source>
</reference>
<dbReference type="PANTHER" id="PTHR12959:SF11">
    <property type="entry name" value="GPI TRANSAMIDASE COMPONENT PIG-T"/>
    <property type="match status" value="1"/>
</dbReference>
<dbReference type="HOGENOM" id="CLU_021459_1_0_1"/>
<sequence>MTDRARTMAVALAAAMAMLLVGGGEASAGKAGGTRSRGESFKEDLVLRPLADGNVMTHFVFRTTCAVPDSLLLPRGRGGQRKARLDPLHLNMFPKVIAEIVRMYGVGEVHLSFSRGRWQTERWSHPPVAAPQGVELRAWFLPTEGLKEAWKGITHALSGLFGASINFLEPATKHIHPQKTFHSRSALINSIWNGSPPPSHLFYGALPREVACTENLTPWMKLLPCRHASGLSALLQPKRDCGGLYSSYTLHLAIQCERVEDGSCRPGSYFIELIQTATGVSNTITLGDNSIYKTVSARSLPPVFQANFQLSDLLRPGEDLEACTLASESWIHIHQPSFLQEGKSLHVSTVGDFEGELKQRHADDDASTSFRLSHLQSSQRRDVQIRWALMQTSPLVAGGGGSWISLSRYVTGHATARSGLVLDITNSHRHQNISLHVLDHFPWFVRAYLHLLHVFVDGVEKSIDHALNIQNVELARIRQGMTMLE</sequence>
<dbReference type="STRING" id="905079.L1JBT7"/>
<protein>
    <recommendedName>
        <fullName evidence="5">GPI transamidase component PIG-T</fullName>
    </recommendedName>
</protein>
<dbReference type="eggNOG" id="KOG2407">
    <property type="taxonomic scope" value="Eukaryota"/>
</dbReference>
<evidence type="ECO:0000313" key="3">
    <source>
        <dbReference type="EnsemblProtists" id="EKX45584"/>
    </source>
</evidence>
<dbReference type="RefSeq" id="XP_005832564.1">
    <property type="nucleotide sequence ID" value="XM_005832507.1"/>
</dbReference>